<dbReference type="Pfam" id="PF07005">
    <property type="entry name" value="SBD_N"/>
    <property type="match status" value="1"/>
</dbReference>
<gene>
    <name evidence="9" type="ORF">EV210_105268</name>
</gene>
<evidence type="ECO:0000256" key="5">
    <source>
        <dbReference type="ARBA" id="ARBA00022840"/>
    </source>
</evidence>
<keyword evidence="4" id="KW-0418">Kinase</keyword>
<dbReference type="Proteomes" id="UP000295063">
    <property type="component" value="Unassembled WGS sequence"/>
</dbReference>
<feature type="domain" description="Four-carbon acid sugar kinase nucleotide binding" evidence="8">
    <location>
        <begin position="252"/>
        <end position="417"/>
    </location>
</feature>
<keyword evidence="2" id="KW-0808">Transferase</keyword>
<dbReference type="InterPro" id="IPR042213">
    <property type="entry name" value="NBD_C_sf"/>
</dbReference>
<keyword evidence="6" id="KW-0119">Carbohydrate metabolism</keyword>
<name>A0A4R1PYP4_9FIRM</name>
<dbReference type="InterPro" id="IPR010737">
    <property type="entry name" value="4-carb_acid_sugar_kinase_N"/>
</dbReference>
<evidence type="ECO:0000259" key="8">
    <source>
        <dbReference type="Pfam" id="PF17042"/>
    </source>
</evidence>
<evidence type="ECO:0000256" key="2">
    <source>
        <dbReference type="ARBA" id="ARBA00022679"/>
    </source>
</evidence>
<dbReference type="GO" id="GO:0016301">
    <property type="term" value="F:kinase activity"/>
    <property type="evidence" value="ECO:0007669"/>
    <property type="project" value="UniProtKB-KW"/>
</dbReference>
<reference evidence="9 10" key="1">
    <citation type="submission" date="2019-03" db="EMBL/GenBank/DDBJ databases">
        <title>Genomic Encyclopedia of Type Strains, Phase IV (KMG-IV): sequencing the most valuable type-strain genomes for metagenomic binning, comparative biology and taxonomic classification.</title>
        <authorList>
            <person name="Goeker M."/>
        </authorList>
    </citation>
    <scope>NUCLEOTIDE SEQUENCE [LARGE SCALE GENOMIC DNA]</scope>
    <source>
        <strain evidence="9 10">DSM 15969</strain>
    </source>
</reference>
<dbReference type="Gene3D" id="3.40.980.20">
    <property type="entry name" value="Four-carbon acid sugar kinase, nucleotide binding domain"/>
    <property type="match status" value="1"/>
</dbReference>
<comment type="similarity">
    <text evidence="1">Belongs to the four-carbon acid sugar kinase family.</text>
</comment>
<proteinExistence type="inferred from homology"/>
<protein>
    <submittedName>
        <fullName evidence="9">Uncharacterized protein YgbK (DUF1537 family)</fullName>
    </submittedName>
</protein>
<dbReference type="Pfam" id="PF17042">
    <property type="entry name" value="NBD_C"/>
    <property type="match status" value="1"/>
</dbReference>
<dbReference type="InterPro" id="IPR037051">
    <property type="entry name" value="4-carb_acid_sugar_kinase_N_sf"/>
</dbReference>
<evidence type="ECO:0000256" key="3">
    <source>
        <dbReference type="ARBA" id="ARBA00022741"/>
    </source>
</evidence>
<evidence type="ECO:0000256" key="6">
    <source>
        <dbReference type="ARBA" id="ARBA00023277"/>
    </source>
</evidence>
<dbReference type="RefSeq" id="WP_165898845.1">
    <property type="nucleotide sequence ID" value="NZ_SLUI01000005.1"/>
</dbReference>
<evidence type="ECO:0000259" key="7">
    <source>
        <dbReference type="Pfam" id="PF07005"/>
    </source>
</evidence>
<dbReference type="AlphaFoldDB" id="A0A4R1PYP4"/>
<keyword evidence="5" id="KW-0067">ATP-binding</keyword>
<sequence>MPRLAIIADDLTGANDTGLQFAKYGLRTYVVLDAVQNPILPEEADVVVFDTDSRASTAKQAYSKAAVVAEVLRNKQVPMVYKKIDSTLRGNLGSEIDAVLEVLDYECAAVVPAFPAIGRITAGGYHLLNQIPLACSEIARDPKAPVTDSRLVEVLKQQTKYHVGHIGLQEIIAGSEAVCQAIGQAVAQGQRLIAFDATEQTHLVTIARAIQECGRKIIMAGSAGLAEVLPQLYNMPACDDKHEVKVQGKPVLIVSGSVSSVTTSQVNAFVKQPNTQLVEVNGQDLLQNPAKEVKRCIEAAAIALRQGSHVAVVSSSRADAVAASRQAGERLGMNAIEVSDHIARHLGMIAADLVECGVAGLFLTGGDTAVSVCRALGTSSMKVQGEVAPGIPFGCLHTGPYAGLKVVTKAGAFGQEGVIMQSLDVMLNH</sequence>
<feature type="domain" description="Four-carbon acid sugar kinase N-terminal" evidence="7">
    <location>
        <begin position="4"/>
        <end position="228"/>
    </location>
</feature>
<dbReference type="SUPFAM" id="SSF142764">
    <property type="entry name" value="YgbK-like"/>
    <property type="match status" value="1"/>
</dbReference>
<dbReference type="InterPro" id="IPR031475">
    <property type="entry name" value="NBD_C"/>
</dbReference>
<dbReference type="GO" id="GO:0005524">
    <property type="term" value="F:ATP binding"/>
    <property type="evidence" value="ECO:0007669"/>
    <property type="project" value="UniProtKB-KW"/>
</dbReference>
<dbReference type="EMBL" id="SLUI01000005">
    <property type="protein sequence ID" value="TCL37829.1"/>
    <property type="molecule type" value="Genomic_DNA"/>
</dbReference>
<evidence type="ECO:0000256" key="4">
    <source>
        <dbReference type="ARBA" id="ARBA00022777"/>
    </source>
</evidence>
<evidence type="ECO:0000256" key="1">
    <source>
        <dbReference type="ARBA" id="ARBA00005715"/>
    </source>
</evidence>
<comment type="caution">
    <text evidence="9">The sequence shown here is derived from an EMBL/GenBank/DDBJ whole genome shotgun (WGS) entry which is preliminary data.</text>
</comment>
<evidence type="ECO:0000313" key="10">
    <source>
        <dbReference type="Proteomes" id="UP000295063"/>
    </source>
</evidence>
<accession>A0A4R1PYP4</accession>
<keyword evidence="3" id="KW-0547">Nucleotide-binding</keyword>
<dbReference type="Gene3D" id="3.40.50.10840">
    <property type="entry name" value="Putative sugar-binding, N-terminal domain"/>
    <property type="match status" value="1"/>
</dbReference>
<keyword evidence="10" id="KW-1185">Reference proteome</keyword>
<organism evidence="9 10">
    <name type="scientific">Anaerospora hongkongensis</name>
    <dbReference type="NCBI Taxonomy" id="244830"/>
    <lineage>
        <taxon>Bacteria</taxon>
        <taxon>Bacillati</taxon>
        <taxon>Bacillota</taxon>
        <taxon>Negativicutes</taxon>
        <taxon>Selenomonadales</taxon>
        <taxon>Sporomusaceae</taxon>
        <taxon>Anaerospora</taxon>
    </lineage>
</organism>
<evidence type="ECO:0000313" key="9">
    <source>
        <dbReference type="EMBL" id="TCL37829.1"/>
    </source>
</evidence>